<proteinExistence type="predicted"/>
<dbReference type="InterPro" id="IPR025591">
    <property type="entry name" value="RloB"/>
</dbReference>
<evidence type="ECO:0000313" key="1">
    <source>
        <dbReference type="EMBL" id="VAX03989.1"/>
    </source>
</evidence>
<dbReference type="EMBL" id="UOFV01000440">
    <property type="protein sequence ID" value="VAX03989.1"/>
    <property type="molecule type" value="Genomic_DNA"/>
</dbReference>
<protein>
    <recommendedName>
        <fullName evidence="2">RloB domain-containing protein</fullName>
    </recommendedName>
</protein>
<evidence type="ECO:0008006" key="2">
    <source>
        <dbReference type="Google" id="ProtNLM"/>
    </source>
</evidence>
<dbReference type="AlphaFoldDB" id="A0A3B1ADK6"/>
<reference evidence="1" key="1">
    <citation type="submission" date="2018-06" db="EMBL/GenBank/DDBJ databases">
        <authorList>
            <person name="Zhirakovskaya E."/>
        </authorList>
    </citation>
    <scope>NUCLEOTIDE SEQUENCE</scope>
</reference>
<sequence>MGTDNLFHKRKAKKLARQKANRKPYDKVLIVCEGEKTEPNYFKELKDYCKLDSATITGDCGSSPMNVVDYAWDIYCEAEKAGDAFDRVFCVFDKDAHGDYQAAIDKLTRMRPRKVFEAITSVPCFEYWLLLHFDYTDRPFHATGKNSIAGMVLQELKQKWPEYEKAVHGAFEQRLRQLEYAKTNAARALKTAQANGTDNPCTQIHELVDYLQNLKNKLKK</sequence>
<name>A0A3B1ADK6_9ZZZZ</name>
<organism evidence="1">
    <name type="scientific">hydrothermal vent metagenome</name>
    <dbReference type="NCBI Taxonomy" id="652676"/>
    <lineage>
        <taxon>unclassified sequences</taxon>
        <taxon>metagenomes</taxon>
        <taxon>ecological metagenomes</taxon>
    </lineage>
</organism>
<gene>
    <name evidence="1" type="ORF">MNBD_GAMMA19-755</name>
</gene>
<accession>A0A3B1ADK6</accession>
<dbReference type="Pfam" id="PF13707">
    <property type="entry name" value="RloB"/>
    <property type="match status" value="1"/>
</dbReference>